<dbReference type="SUPFAM" id="SSF52540">
    <property type="entry name" value="P-loop containing nucleoside triphosphate hydrolases"/>
    <property type="match status" value="1"/>
</dbReference>
<dbReference type="EMBL" id="JAWDJX010000013">
    <property type="protein sequence ID" value="KAK3054191.1"/>
    <property type="molecule type" value="Genomic_DNA"/>
</dbReference>
<dbReference type="InterPro" id="IPR056884">
    <property type="entry name" value="NPHP3-like_N"/>
</dbReference>
<dbReference type="InterPro" id="IPR027417">
    <property type="entry name" value="P-loop_NTPase"/>
</dbReference>
<proteinExistence type="predicted"/>
<evidence type="ECO:0000259" key="3">
    <source>
        <dbReference type="Pfam" id="PF24883"/>
    </source>
</evidence>
<dbReference type="InterPro" id="IPR054471">
    <property type="entry name" value="GPIID_WHD"/>
</dbReference>
<evidence type="ECO:0008006" key="6">
    <source>
        <dbReference type="Google" id="ProtNLM"/>
    </source>
</evidence>
<dbReference type="Pfam" id="PF22939">
    <property type="entry name" value="WHD_GPIID"/>
    <property type="match status" value="1"/>
</dbReference>
<gene>
    <name evidence="4" type="ORF">LTR09_004969</name>
</gene>
<dbReference type="Gene3D" id="3.40.50.300">
    <property type="entry name" value="P-loop containing nucleotide triphosphate hydrolases"/>
    <property type="match status" value="1"/>
</dbReference>
<dbReference type="InterPro" id="IPR015943">
    <property type="entry name" value="WD40/YVTN_repeat-like_dom_sf"/>
</dbReference>
<keyword evidence="1" id="KW-0677">Repeat</keyword>
<feature type="domain" description="GPI inositol-deacylase winged helix" evidence="2">
    <location>
        <begin position="518"/>
        <end position="592"/>
    </location>
</feature>
<dbReference type="Gene3D" id="3.40.50.1820">
    <property type="entry name" value="alpha/beta hydrolase"/>
    <property type="match status" value="1"/>
</dbReference>
<dbReference type="InterPro" id="IPR011047">
    <property type="entry name" value="Quinoprotein_ADH-like_sf"/>
</dbReference>
<evidence type="ECO:0000256" key="1">
    <source>
        <dbReference type="ARBA" id="ARBA00022737"/>
    </source>
</evidence>
<dbReference type="SUPFAM" id="SSF53474">
    <property type="entry name" value="alpha/beta-Hydrolases"/>
    <property type="match status" value="1"/>
</dbReference>
<comment type="caution">
    <text evidence="4">The sequence shown here is derived from an EMBL/GenBank/DDBJ whole genome shotgun (WGS) entry which is preliminary data.</text>
</comment>
<evidence type="ECO:0000259" key="2">
    <source>
        <dbReference type="Pfam" id="PF22939"/>
    </source>
</evidence>
<accession>A0AAJ0GCK6</accession>
<feature type="domain" description="Nephrocystin 3-like N-terminal" evidence="3">
    <location>
        <begin position="270"/>
        <end position="409"/>
    </location>
</feature>
<name>A0AAJ0GCK6_9PEZI</name>
<dbReference type="InterPro" id="IPR001680">
    <property type="entry name" value="WD40_rpt"/>
</dbReference>
<evidence type="ECO:0000313" key="4">
    <source>
        <dbReference type="EMBL" id="KAK3054191.1"/>
    </source>
</evidence>
<dbReference type="PANTHER" id="PTHR10039:SF16">
    <property type="entry name" value="GPI INOSITOL-DEACYLASE"/>
    <property type="match status" value="1"/>
</dbReference>
<organism evidence="4 5">
    <name type="scientific">Extremus antarcticus</name>
    <dbReference type="NCBI Taxonomy" id="702011"/>
    <lineage>
        <taxon>Eukaryota</taxon>
        <taxon>Fungi</taxon>
        <taxon>Dikarya</taxon>
        <taxon>Ascomycota</taxon>
        <taxon>Pezizomycotina</taxon>
        <taxon>Dothideomycetes</taxon>
        <taxon>Dothideomycetidae</taxon>
        <taxon>Mycosphaerellales</taxon>
        <taxon>Extremaceae</taxon>
        <taxon>Extremus</taxon>
    </lineage>
</organism>
<protein>
    <recommendedName>
        <fullName evidence="6">NACHT domain-containing protein</fullName>
    </recommendedName>
</protein>
<dbReference type="SMART" id="SM00320">
    <property type="entry name" value="WD40"/>
    <property type="match status" value="4"/>
</dbReference>
<evidence type="ECO:0000313" key="5">
    <source>
        <dbReference type="Proteomes" id="UP001271007"/>
    </source>
</evidence>
<dbReference type="Proteomes" id="UP001271007">
    <property type="component" value="Unassembled WGS sequence"/>
</dbReference>
<dbReference type="PANTHER" id="PTHR10039">
    <property type="entry name" value="AMELOGENIN"/>
    <property type="match status" value="1"/>
</dbReference>
<sequence length="1408" mass="158633">MPYEAYDRRPSGLSQSSQSGYSYLTQTRTMSSEDFETSRGQAGLRTLNDFDDPYVETVLVHGLLGDSNLTWTVEADNETFWPAWLADDIELCKMRTHTYGYHEPLIGGKAATPIVFIAHSLGGLVVKARAIEHAKSSTKFHELGRGLHAVLFLATPHKDAEDRFMLRNLLQACNTSPALRFIESELNSSVLKDINNSFLAYAQELKISSFYEGNADPIVDKRRATIGLSNENSVRVNADHAGVAQYRDPSDPTYFAIKETLLGIVTDLRDELYWLSGDPGCGKSYLTTHVITHLKNRGYDTSFYYFKHGDLSKQSIGGLLKSIAWQMASTSAAVRRSLLSMQQEDTLTAEQSDPRATWKQLFVQRIFTVTPERHQYWIIDALDEAKGGIGLFSLLQSLPEGYSVFVTSRRDRELFREVLLLGMSVFTQEVEKEDTLDDLRTYLEHRGDDLHVDDETEKQSLIQTMLDKSKGSFLWTSLTLTQLTIFWTDEDIEDSLNDIPEGMQQLYTRILLKIAGTSNGPLAKAILRWVVCAIRPMTVSEIRTAVQHDTGRVLKNSAQAIKSICEPLVSVNNDRVEVVHDTVREYFFTKDRRRRSSPNVLSQYLFDRGSSHEQFATICIKYLSQSFKASTRKLFHDRTGNADEDPFRHYASQNFSEHVVKSAVADESESTHEMVMSLVEFFQPPFLSWVQHLAETRNLSILTRCGKNLKAFVARRMAVSTRLGPRLQEIQEWSDDCIHLVTAFGKDLYKDPAAIHSVIVPLCPSQSKIYSELRDPDNRLQVVGLSRGSWPDKISSSSFGGDYANALACNEKLYAVSLRSQQIVLYCGTTCQEARRIQTTEPIKRLLFAHGKDWLLASGRRTLTMYNHETGEDIWTIAPKDEIFAMAVSADNLYVVAVTREKDVEMFDVKTGELISSRRPQQSAAHKSPLQVHISDEMSLLAVIHRHDTLELYDLESLQPPKGRISYPANLETIAFNRALNMLATASFDGEICTYDLSSMRRVHKMEADASHMAVSTDGKTLLEFMGLCFTSNSLRFFDIRRQTFNVWEPAALVRRSDDINDTSSEGRTAYYSATLPLHSQALGKSDQSPITSLCEHHSGDYVFCAKENGTISAYETLHGRSTQVLLDHGRTEVVLMAWNPIRHLLATADNSSTVRIHQVTKVLERALQQPVRQVLLSEDGEFLLVSTTVKDHVFGTNGGSQILTCEHTHCPTTAEQTQKWATHFRRKHEFLEIEKEGNQVISWDQENLTPRLEASEQSDLSYENSTSTTASGVGVQLVPLGTQLWAAYDNNPNTAPLIWEQRTPVSSLSELAAAKMVAHTLRAFEKIAPQIEGILGMYEARLVLHGTDNWISSINTDKARLDDPIKHHLPMPHYWRSDARHRLGLVTGKGDIVIVVDGDLAIVRNTW</sequence>
<dbReference type="SUPFAM" id="SSF50998">
    <property type="entry name" value="Quinoprotein alcohol dehydrogenase-like"/>
    <property type="match status" value="1"/>
</dbReference>
<keyword evidence="5" id="KW-1185">Reference proteome</keyword>
<dbReference type="Pfam" id="PF24883">
    <property type="entry name" value="NPHP3_N"/>
    <property type="match status" value="1"/>
</dbReference>
<reference evidence="4" key="1">
    <citation type="submission" date="2023-04" db="EMBL/GenBank/DDBJ databases">
        <title>Black Yeasts Isolated from many extreme environments.</title>
        <authorList>
            <person name="Coleine C."/>
            <person name="Stajich J.E."/>
            <person name="Selbmann L."/>
        </authorList>
    </citation>
    <scope>NUCLEOTIDE SEQUENCE</scope>
    <source>
        <strain evidence="4">CCFEE 5312</strain>
    </source>
</reference>
<dbReference type="InterPro" id="IPR029058">
    <property type="entry name" value="AB_hydrolase_fold"/>
</dbReference>
<dbReference type="Gene3D" id="2.130.10.10">
    <property type="entry name" value="YVTN repeat-like/Quinoprotein amine dehydrogenase"/>
    <property type="match status" value="3"/>
</dbReference>